<dbReference type="Proteomes" id="UP000535838">
    <property type="component" value="Unassembled WGS sequence"/>
</dbReference>
<protein>
    <submittedName>
        <fullName evidence="1">Dehydrogenase</fullName>
    </submittedName>
</protein>
<organism evidence="1 2">
    <name type="scientific">Cohnella thailandensis</name>
    <dbReference type="NCBI Taxonomy" id="557557"/>
    <lineage>
        <taxon>Bacteria</taxon>
        <taxon>Bacillati</taxon>
        <taxon>Bacillota</taxon>
        <taxon>Bacilli</taxon>
        <taxon>Bacillales</taxon>
        <taxon>Paenibacillaceae</taxon>
        <taxon>Cohnella</taxon>
    </lineage>
</organism>
<accession>A0A841T4C9</accession>
<evidence type="ECO:0000313" key="1">
    <source>
        <dbReference type="EMBL" id="MBB6638482.1"/>
    </source>
</evidence>
<comment type="caution">
    <text evidence="1">The sequence shown here is derived from an EMBL/GenBank/DDBJ whole genome shotgun (WGS) entry which is preliminary data.</text>
</comment>
<name>A0A841T4C9_9BACL</name>
<dbReference type="RefSeq" id="WP_185123686.1">
    <property type="nucleotide sequence ID" value="NZ_JACJVQ010000033.1"/>
</dbReference>
<dbReference type="EMBL" id="JACJVQ010000033">
    <property type="protein sequence ID" value="MBB6638482.1"/>
    <property type="molecule type" value="Genomic_DNA"/>
</dbReference>
<gene>
    <name evidence="1" type="ORF">H7B67_30480</name>
</gene>
<reference evidence="1 2" key="1">
    <citation type="submission" date="2020-08" db="EMBL/GenBank/DDBJ databases">
        <title>Cohnella phylogeny.</title>
        <authorList>
            <person name="Dunlap C."/>
        </authorList>
    </citation>
    <scope>NUCLEOTIDE SEQUENCE [LARGE SCALE GENOMIC DNA]</scope>
    <source>
        <strain evidence="1 2">DSM 25241</strain>
    </source>
</reference>
<keyword evidence="2" id="KW-1185">Reference proteome</keyword>
<proteinExistence type="predicted"/>
<dbReference type="AlphaFoldDB" id="A0A841T4C9"/>
<evidence type="ECO:0000313" key="2">
    <source>
        <dbReference type="Proteomes" id="UP000535838"/>
    </source>
</evidence>
<sequence length="103" mass="11995">MRAGQPKHQAPLPSARTIRRACSNELYRTVKRLRLYVPEEKIRQAEELYVKRVIGNLIWITENRSDRRKLADWWDAEVSEAVAELWEVDLAKLQAAFRASFGG</sequence>